<gene>
    <name evidence="3" type="ORF">O9K51_08217</name>
</gene>
<dbReference type="AlphaFoldDB" id="A0AB34FJI5"/>
<dbReference type="Pfam" id="PF12937">
    <property type="entry name" value="F-box-like"/>
    <property type="match status" value="1"/>
</dbReference>
<dbReference type="Gene3D" id="6.10.140.2040">
    <property type="match status" value="1"/>
</dbReference>
<evidence type="ECO:0000313" key="4">
    <source>
        <dbReference type="Proteomes" id="UP001163105"/>
    </source>
</evidence>
<comment type="caution">
    <text evidence="3">The sequence shown here is derived from an EMBL/GenBank/DDBJ whole genome shotgun (WGS) entry which is preliminary data.</text>
</comment>
<feature type="region of interest" description="Disordered" evidence="1">
    <location>
        <begin position="1"/>
        <end position="56"/>
    </location>
</feature>
<dbReference type="SUPFAM" id="SSF81383">
    <property type="entry name" value="F-box domain"/>
    <property type="match status" value="1"/>
</dbReference>
<evidence type="ECO:0000256" key="1">
    <source>
        <dbReference type="SAM" id="MobiDB-lite"/>
    </source>
</evidence>
<keyword evidence="4" id="KW-1185">Reference proteome</keyword>
<evidence type="ECO:0000259" key="2">
    <source>
        <dbReference type="PROSITE" id="PS50181"/>
    </source>
</evidence>
<organism evidence="3 4">
    <name type="scientific">Purpureocillium lavendulum</name>
    <dbReference type="NCBI Taxonomy" id="1247861"/>
    <lineage>
        <taxon>Eukaryota</taxon>
        <taxon>Fungi</taxon>
        <taxon>Dikarya</taxon>
        <taxon>Ascomycota</taxon>
        <taxon>Pezizomycotina</taxon>
        <taxon>Sordariomycetes</taxon>
        <taxon>Hypocreomycetidae</taxon>
        <taxon>Hypocreales</taxon>
        <taxon>Ophiocordycipitaceae</taxon>
        <taxon>Purpureocillium</taxon>
    </lineage>
</organism>
<sequence length="302" mass="33748">MDAGKDLNAPSRHDQRTAHRGLVPASQVAPPTDDGDGSRGCYGLTSPGVSSNGRGDELAGAWQAAVDAQPPCRRDSRRDVDDEAVDMTRADARSLVVYAASRAPQPCLDQLPNEILLQVFGFLDVDDLLAASRTNHLLRIVSLTPILHHYRLRRARHLLPPLLWSPSRPSLAELIAQNIFLTHTSVVSRRLARSLVSIRLSRRLARRPSLETLVERAVMPRECVPGMGPVLVSPAIAARRRDVERERVKDGLRRWIAAKWRGEVREREEGVRRMEESRGVGRVWRLTRFWERVGRGEGAVAT</sequence>
<dbReference type="Proteomes" id="UP001163105">
    <property type="component" value="Unassembled WGS sequence"/>
</dbReference>
<feature type="domain" description="F-box" evidence="2">
    <location>
        <begin position="105"/>
        <end position="153"/>
    </location>
</feature>
<reference evidence="3" key="1">
    <citation type="submission" date="2023-01" db="EMBL/GenBank/DDBJ databases">
        <title>The growth and conidiation of Purpureocillium lavendulum are regulated by nitrogen source and histone H3K14 acetylation.</title>
        <authorList>
            <person name="Tang P."/>
            <person name="Han J."/>
            <person name="Zhang C."/>
            <person name="Tang P."/>
            <person name="Qi F."/>
            <person name="Zhang K."/>
            <person name="Liang L."/>
        </authorList>
    </citation>
    <scope>NUCLEOTIDE SEQUENCE</scope>
    <source>
        <strain evidence="3">YMF1.00683</strain>
    </source>
</reference>
<accession>A0AB34FJI5</accession>
<dbReference type="CDD" id="cd09917">
    <property type="entry name" value="F-box_SF"/>
    <property type="match status" value="1"/>
</dbReference>
<proteinExistence type="predicted"/>
<name>A0AB34FJI5_9HYPO</name>
<evidence type="ECO:0000313" key="3">
    <source>
        <dbReference type="EMBL" id="KAJ6438816.1"/>
    </source>
</evidence>
<dbReference type="EMBL" id="JAQHRD010000007">
    <property type="protein sequence ID" value="KAJ6438816.1"/>
    <property type="molecule type" value="Genomic_DNA"/>
</dbReference>
<dbReference type="InterPro" id="IPR036047">
    <property type="entry name" value="F-box-like_dom_sf"/>
</dbReference>
<protein>
    <submittedName>
        <fullName evidence="3">F-box domain-containing protein</fullName>
    </submittedName>
</protein>
<dbReference type="Gene3D" id="1.20.1280.50">
    <property type="match status" value="1"/>
</dbReference>
<dbReference type="InterPro" id="IPR001810">
    <property type="entry name" value="F-box_dom"/>
</dbReference>
<dbReference type="PROSITE" id="PS50181">
    <property type="entry name" value="FBOX"/>
    <property type="match status" value="1"/>
</dbReference>